<dbReference type="CDD" id="cd11041">
    <property type="entry name" value="CYP503A1-like"/>
    <property type="match status" value="1"/>
</dbReference>
<dbReference type="GO" id="GO:0005506">
    <property type="term" value="F:iron ion binding"/>
    <property type="evidence" value="ECO:0007669"/>
    <property type="project" value="InterPro"/>
</dbReference>
<comment type="similarity">
    <text evidence="2 9">Belongs to the cytochrome P450 family.</text>
</comment>
<evidence type="ECO:0000313" key="12">
    <source>
        <dbReference type="Proteomes" id="UP000050424"/>
    </source>
</evidence>
<evidence type="ECO:0000256" key="10">
    <source>
        <dbReference type="SAM" id="Phobius"/>
    </source>
</evidence>
<reference evidence="11 12" key="1">
    <citation type="submission" date="2015-09" db="EMBL/GenBank/DDBJ databases">
        <title>Draft genome of a European isolate of the apple canker pathogen Neonectria ditissima.</title>
        <authorList>
            <person name="Gomez-Cortecero A."/>
            <person name="Harrison R.J."/>
            <person name="Armitage A.D."/>
        </authorList>
    </citation>
    <scope>NUCLEOTIDE SEQUENCE [LARGE SCALE GENOMIC DNA]</scope>
    <source>
        <strain evidence="11 12">R09/05</strain>
    </source>
</reference>
<name>A0A0P7BBN1_9HYPO</name>
<dbReference type="GO" id="GO:0004497">
    <property type="term" value="F:monooxygenase activity"/>
    <property type="evidence" value="ECO:0007669"/>
    <property type="project" value="UniProtKB-KW"/>
</dbReference>
<keyword evidence="10" id="KW-0812">Transmembrane</keyword>
<feature type="binding site" description="axial binding residue" evidence="8">
    <location>
        <position position="480"/>
    </location>
    <ligand>
        <name>heme</name>
        <dbReference type="ChEBI" id="CHEBI:30413"/>
    </ligand>
    <ligandPart>
        <name>Fe</name>
        <dbReference type="ChEBI" id="CHEBI:18248"/>
    </ligandPart>
</feature>
<dbReference type="Proteomes" id="UP000050424">
    <property type="component" value="Unassembled WGS sequence"/>
</dbReference>
<evidence type="ECO:0000256" key="7">
    <source>
        <dbReference type="ARBA" id="ARBA00023033"/>
    </source>
</evidence>
<keyword evidence="7 9" id="KW-0503">Monooxygenase</keyword>
<dbReference type="PROSITE" id="PS00086">
    <property type="entry name" value="CYTOCHROME_P450"/>
    <property type="match status" value="1"/>
</dbReference>
<organism evidence="11 12">
    <name type="scientific">Neonectria ditissima</name>
    <dbReference type="NCBI Taxonomy" id="78410"/>
    <lineage>
        <taxon>Eukaryota</taxon>
        <taxon>Fungi</taxon>
        <taxon>Dikarya</taxon>
        <taxon>Ascomycota</taxon>
        <taxon>Pezizomycotina</taxon>
        <taxon>Sordariomycetes</taxon>
        <taxon>Hypocreomycetidae</taxon>
        <taxon>Hypocreales</taxon>
        <taxon>Nectriaceae</taxon>
        <taxon>Neonectria</taxon>
    </lineage>
</organism>
<evidence type="ECO:0000256" key="6">
    <source>
        <dbReference type="ARBA" id="ARBA00023004"/>
    </source>
</evidence>
<comment type="caution">
    <text evidence="11">The sequence shown here is derived from an EMBL/GenBank/DDBJ whole genome shotgun (WGS) entry which is preliminary data.</text>
</comment>
<dbReference type="EMBL" id="LKCW01000039">
    <property type="protein sequence ID" value="KPM43041.1"/>
    <property type="molecule type" value="Genomic_DNA"/>
</dbReference>
<dbReference type="STRING" id="78410.A0A0P7BBN1"/>
<keyword evidence="6 8" id="KW-0408">Iron</keyword>
<sequence length="542" mass="60492">MSTSTVLDYFPALTSLLGLGFAVAGFVVFAIVFDCFVAGVPYPKGVALVREPEGARRFSFRTRLAYYTDCKALYRDAYNNYGKKGLPVVIPGLGFQHSLIMPPSSMGWVIAQPDAVLSTAEAFADIDQFEWSLGSRDIVLDAWPGFVVKRDMNRVLEATCAAMNNELQFAFDQRFGTDTKNWREIDLLPTIQLIVAQLSGRFTVGLPLCRNEDYLRTVLDLNQELVLVAGVSGMTPRLLRPIVGTLVSLKSTLGRRRMGKWMIPLWKKRLETLQFDREAADHDEPLDLTQMMVRYAHKERPDQLADYGGINDRMASLNFGTVHQTGMQVTNLLLNVVASDPEFDTVAVLRAEAEAVLGTDGSDLWTKAKVNQMLRADSVGRETLRLHSFGGRSTFRKVMTGDFETPDGLRIPRGTPMSFLSQPVHTDGSIAEDPEKFVPFRFSSLRERAAADGGDKAAQPLGLVSTSPEFLPFGHGRHACPGRFLIDFELKMIMAHVLRNYDLKFPEEYNGQRPPNEWLAEAVFPPKGAKLMVKRREKGSNK</sequence>
<dbReference type="PANTHER" id="PTHR46206:SF1">
    <property type="entry name" value="P450, PUTATIVE (EUROFUNG)-RELATED"/>
    <property type="match status" value="1"/>
</dbReference>
<evidence type="ECO:0000256" key="4">
    <source>
        <dbReference type="ARBA" id="ARBA00022723"/>
    </source>
</evidence>
<dbReference type="SUPFAM" id="SSF48264">
    <property type="entry name" value="Cytochrome P450"/>
    <property type="match status" value="1"/>
</dbReference>
<evidence type="ECO:0000256" key="3">
    <source>
        <dbReference type="ARBA" id="ARBA00022617"/>
    </source>
</evidence>
<comment type="cofactor">
    <cofactor evidence="1 8">
        <name>heme</name>
        <dbReference type="ChEBI" id="CHEBI:30413"/>
    </cofactor>
</comment>
<evidence type="ECO:0000256" key="8">
    <source>
        <dbReference type="PIRSR" id="PIRSR602403-1"/>
    </source>
</evidence>
<keyword evidence="10" id="KW-1133">Transmembrane helix</keyword>
<dbReference type="Pfam" id="PF00067">
    <property type="entry name" value="p450"/>
    <property type="match status" value="1"/>
</dbReference>
<keyword evidence="10" id="KW-0472">Membrane</keyword>
<dbReference type="InterPro" id="IPR002403">
    <property type="entry name" value="Cyt_P450_E_grp-IV"/>
</dbReference>
<keyword evidence="3 8" id="KW-0349">Heme</keyword>
<dbReference type="GO" id="GO:0016705">
    <property type="term" value="F:oxidoreductase activity, acting on paired donors, with incorporation or reduction of molecular oxygen"/>
    <property type="evidence" value="ECO:0007669"/>
    <property type="project" value="InterPro"/>
</dbReference>
<dbReference type="GO" id="GO:0020037">
    <property type="term" value="F:heme binding"/>
    <property type="evidence" value="ECO:0007669"/>
    <property type="project" value="InterPro"/>
</dbReference>
<proteinExistence type="inferred from homology"/>
<evidence type="ECO:0000256" key="5">
    <source>
        <dbReference type="ARBA" id="ARBA00023002"/>
    </source>
</evidence>
<gene>
    <name evidence="11" type="ORF">AK830_g3501</name>
</gene>
<dbReference type="InterPro" id="IPR036396">
    <property type="entry name" value="Cyt_P450_sf"/>
</dbReference>
<accession>A0A0P7BBN1</accession>
<protein>
    <submittedName>
        <fullName evidence="11">Uncharacterized protein</fullName>
    </submittedName>
</protein>
<dbReference type="InterPro" id="IPR001128">
    <property type="entry name" value="Cyt_P450"/>
</dbReference>
<keyword evidence="5 9" id="KW-0560">Oxidoreductase</keyword>
<dbReference type="InterPro" id="IPR017972">
    <property type="entry name" value="Cyt_P450_CS"/>
</dbReference>
<evidence type="ECO:0000256" key="1">
    <source>
        <dbReference type="ARBA" id="ARBA00001971"/>
    </source>
</evidence>
<keyword evidence="12" id="KW-1185">Reference proteome</keyword>
<dbReference type="PRINTS" id="PR00465">
    <property type="entry name" value="EP450IV"/>
</dbReference>
<dbReference type="AlphaFoldDB" id="A0A0P7BBN1"/>
<dbReference type="Gene3D" id="1.10.630.10">
    <property type="entry name" value="Cytochrome P450"/>
    <property type="match status" value="1"/>
</dbReference>
<evidence type="ECO:0000256" key="9">
    <source>
        <dbReference type="RuleBase" id="RU000461"/>
    </source>
</evidence>
<dbReference type="PANTHER" id="PTHR46206">
    <property type="entry name" value="CYTOCHROME P450"/>
    <property type="match status" value="1"/>
</dbReference>
<evidence type="ECO:0000313" key="11">
    <source>
        <dbReference type="EMBL" id="KPM43041.1"/>
    </source>
</evidence>
<evidence type="ECO:0000256" key="2">
    <source>
        <dbReference type="ARBA" id="ARBA00010617"/>
    </source>
</evidence>
<dbReference type="OrthoDB" id="1844152at2759"/>
<keyword evidence="4 8" id="KW-0479">Metal-binding</keyword>
<feature type="transmembrane region" description="Helical" evidence="10">
    <location>
        <begin position="12"/>
        <end position="33"/>
    </location>
</feature>